<protein>
    <submittedName>
        <fullName evidence="2">Uncharacterized protein</fullName>
    </submittedName>
</protein>
<keyword evidence="1" id="KW-0175">Coiled coil</keyword>
<name>A0ABV5KHW1_9BACL</name>
<evidence type="ECO:0000313" key="3">
    <source>
        <dbReference type="Proteomes" id="UP001589747"/>
    </source>
</evidence>
<dbReference type="Proteomes" id="UP001589747">
    <property type="component" value="Unassembled WGS sequence"/>
</dbReference>
<dbReference type="EMBL" id="JBHMDO010000003">
    <property type="protein sequence ID" value="MFB9324796.1"/>
    <property type="molecule type" value="Genomic_DNA"/>
</dbReference>
<proteinExistence type="predicted"/>
<evidence type="ECO:0000256" key="1">
    <source>
        <dbReference type="SAM" id="Coils"/>
    </source>
</evidence>
<organism evidence="2 3">
    <name type="scientific">Paenibacillus aurantiacus</name>
    <dbReference type="NCBI Taxonomy" id="1936118"/>
    <lineage>
        <taxon>Bacteria</taxon>
        <taxon>Bacillati</taxon>
        <taxon>Bacillota</taxon>
        <taxon>Bacilli</taxon>
        <taxon>Bacillales</taxon>
        <taxon>Paenibacillaceae</taxon>
        <taxon>Paenibacillus</taxon>
    </lineage>
</organism>
<sequence>MSDSVHQRLIGAKERVFRLQKAQRRKEELQKRIREQERLIMQHEMTLEAETPEYGKLLRLPVAHLFRTLLRSEVEQHKPERRQTLTAALRLQAARQLHADTESDLHQVGVDLSHYRNAAREYDELMAEKESLLRTSPTFTYELAEMDESIATQAALAKELQEACTAGRRAAASLEDVARMLGKTDHWGGWDTPASGGFGGKPHLYAPIDEAKSHIHHVQHLLAAFRDELVEVKRTSDLELDLSSLLRMTDDWIDALIHDWVANGRMQNAIEETHRVLYGVRAMIGRTETAHATAESQLAGMKISRLNWIEGRELA</sequence>
<accession>A0ABV5KHW1</accession>
<feature type="coiled-coil region" evidence="1">
    <location>
        <begin position="12"/>
        <end position="46"/>
    </location>
</feature>
<evidence type="ECO:0000313" key="2">
    <source>
        <dbReference type="EMBL" id="MFB9324796.1"/>
    </source>
</evidence>
<reference evidence="2 3" key="1">
    <citation type="submission" date="2024-09" db="EMBL/GenBank/DDBJ databases">
        <authorList>
            <person name="Sun Q."/>
            <person name="Mori K."/>
        </authorList>
    </citation>
    <scope>NUCLEOTIDE SEQUENCE [LARGE SCALE GENOMIC DNA]</scope>
    <source>
        <strain evidence="2 3">TISTR 2452</strain>
    </source>
</reference>
<keyword evidence="3" id="KW-1185">Reference proteome</keyword>
<gene>
    <name evidence="2" type="ORF">ACFFSY_02430</name>
</gene>
<dbReference type="RefSeq" id="WP_377489337.1">
    <property type="nucleotide sequence ID" value="NZ_JBHMDO010000003.1"/>
</dbReference>
<comment type="caution">
    <text evidence="2">The sequence shown here is derived from an EMBL/GenBank/DDBJ whole genome shotgun (WGS) entry which is preliminary data.</text>
</comment>